<evidence type="ECO:0000313" key="4">
    <source>
        <dbReference type="EMBL" id="KAK4228230.1"/>
    </source>
</evidence>
<gene>
    <name evidence="4" type="ORF">QBC38DRAFT_161675</name>
</gene>
<reference evidence="4" key="1">
    <citation type="journal article" date="2023" name="Mol. Phylogenet. Evol.">
        <title>Genome-scale phylogeny and comparative genomics of the fungal order Sordariales.</title>
        <authorList>
            <person name="Hensen N."/>
            <person name="Bonometti L."/>
            <person name="Westerberg I."/>
            <person name="Brannstrom I.O."/>
            <person name="Guillou S."/>
            <person name="Cros-Aarteil S."/>
            <person name="Calhoun S."/>
            <person name="Haridas S."/>
            <person name="Kuo A."/>
            <person name="Mondo S."/>
            <person name="Pangilinan J."/>
            <person name="Riley R."/>
            <person name="LaButti K."/>
            <person name="Andreopoulos B."/>
            <person name="Lipzen A."/>
            <person name="Chen C."/>
            <person name="Yan M."/>
            <person name="Daum C."/>
            <person name="Ng V."/>
            <person name="Clum A."/>
            <person name="Steindorff A."/>
            <person name="Ohm R.A."/>
            <person name="Martin F."/>
            <person name="Silar P."/>
            <person name="Natvig D.O."/>
            <person name="Lalanne C."/>
            <person name="Gautier V."/>
            <person name="Ament-Velasquez S.L."/>
            <person name="Kruys A."/>
            <person name="Hutchinson M.I."/>
            <person name="Powell A.J."/>
            <person name="Barry K."/>
            <person name="Miller A.N."/>
            <person name="Grigoriev I.V."/>
            <person name="Debuchy R."/>
            <person name="Gladieux P."/>
            <person name="Hiltunen Thoren M."/>
            <person name="Johannesson H."/>
        </authorList>
    </citation>
    <scope>NUCLEOTIDE SEQUENCE</scope>
    <source>
        <strain evidence="4">CBS 990.96</strain>
    </source>
</reference>
<dbReference type="Proteomes" id="UP001301958">
    <property type="component" value="Unassembled WGS sequence"/>
</dbReference>
<sequence>MSEGLAEIFCMTDPSREDNPVVFASEEFYRLPQYGAKHTIGRNCRFFQGPNTNAYSVERIKSKLVGPRNDSQLPPRRVTIYEPPHVCSSARQPRRNQIQKWKQSVPTVALETIFSVHKDSLRCLNTPSLKQTGNAPNS</sequence>
<dbReference type="SUPFAM" id="SSF55785">
    <property type="entry name" value="PYP-like sensor domain (PAS domain)"/>
    <property type="match status" value="1"/>
</dbReference>
<dbReference type="InterPro" id="IPR035965">
    <property type="entry name" value="PAS-like_dom_sf"/>
</dbReference>
<evidence type="ECO:0000313" key="5">
    <source>
        <dbReference type="Proteomes" id="UP001301958"/>
    </source>
</evidence>
<evidence type="ECO:0000256" key="3">
    <source>
        <dbReference type="ARBA" id="ARBA00022991"/>
    </source>
</evidence>
<accession>A0AAN7H3K8</accession>
<dbReference type="Gene3D" id="3.30.450.20">
    <property type="entry name" value="PAS domain"/>
    <property type="match status" value="1"/>
</dbReference>
<keyword evidence="2" id="KW-0288">FMN</keyword>
<organism evidence="4 5">
    <name type="scientific">Podospora fimiseda</name>
    <dbReference type="NCBI Taxonomy" id="252190"/>
    <lineage>
        <taxon>Eukaryota</taxon>
        <taxon>Fungi</taxon>
        <taxon>Dikarya</taxon>
        <taxon>Ascomycota</taxon>
        <taxon>Pezizomycotina</taxon>
        <taxon>Sordariomycetes</taxon>
        <taxon>Sordariomycetidae</taxon>
        <taxon>Sordariales</taxon>
        <taxon>Podosporaceae</taxon>
        <taxon>Podospora</taxon>
    </lineage>
</organism>
<dbReference type="AlphaFoldDB" id="A0AAN7H3K8"/>
<comment type="caution">
    <text evidence="4">The sequence shown here is derived from an EMBL/GenBank/DDBJ whole genome shotgun (WGS) entry which is preliminary data.</text>
</comment>
<evidence type="ECO:0008006" key="6">
    <source>
        <dbReference type="Google" id="ProtNLM"/>
    </source>
</evidence>
<dbReference type="GO" id="GO:0005634">
    <property type="term" value="C:nucleus"/>
    <property type="evidence" value="ECO:0007669"/>
    <property type="project" value="TreeGrafter"/>
</dbReference>
<keyword evidence="1" id="KW-0285">Flavoprotein</keyword>
<dbReference type="PANTHER" id="PTHR47429:SF9">
    <property type="entry name" value="PAS DOMAIN-CONTAINING PROTEIN"/>
    <property type="match status" value="1"/>
</dbReference>
<proteinExistence type="predicted"/>
<evidence type="ECO:0000256" key="1">
    <source>
        <dbReference type="ARBA" id="ARBA00022630"/>
    </source>
</evidence>
<reference evidence="4" key="2">
    <citation type="submission" date="2023-05" db="EMBL/GenBank/DDBJ databases">
        <authorList>
            <consortium name="Lawrence Berkeley National Laboratory"/>
            <person name="Steindorff A."/>
            <person name="Hensen N."/>
            <person name="Bonometti L."/>
            <person name="Westerberg I."/>
            <person name="Brannstrom I.O."/>
            <person name="Guillou S."/>
            <person name="Cros-Aarteil S."/>
            <person name="Calhoun S."/>
            <person name="Haridas S."/>
            <person name="Kuo A."/>
            <person name="Mondo S."/>
            <person name="Pangilinan J."/>
            <person name="Riley R."/>
            <person name="Labutti K."/>
            <person name="Andreopoulos B."/>
            <person name="Lipzen A."/>
            <person name="Chen C."/>
            <person name="Yanf M."/>
            <person name="Daum C."/>
            <person name="Ng V."/>
            <person name="Clum A."/>
            <person name="Ohm R."/>
            <person name="Martin F."/>
            <person name="Silar P."/>
            <person name="Natvig D."/>
            <person name="Lalanne C."/>
            <person name="Gautier V."/>
            <person name="Ament-Velasquez S.L."/>
            <person name="Kruys A."/>
            <person name="Hutchinson M.I."/>
            <person name="Powell A.J."/>
            <person name="Barry K."/>
            <person name="Miller A.N."/>
            <person name="Grigoriev I.V."/>
            <person name="Debuchy R."/>
            <person name="Gladieux P."/>
            <person name="Thoren M.H."/>
            <person name="Johannesson H."/>
        </authorList>
    </citation>
    <scope>NUCLEOTIDE SEQUENCE</scope>
    <source>
        <strain evidence="4">CBS 990.96</strain>
    </source>
</reference>
<dbReference type="PANTHER" id="PTHR47429">
    <property type="entry name" value="PROTEIN TWIN LOV 1"/>
    <property type="match status" value="1"/>
</dbReference>
<name>A0AAN7H3K8_9PEZI</name>
<dbReference type="EMBL" id="MU865321">
    <property type="protein sequence ID" value="KAK4228230.1"/>
    <property type="molecule type" value="Genomic_DNA"/>
</dbReference>
<keyword evidence="5" id="KW-1185">Reference proteome</keyword>
<evidence type="ECO:0000256" key="2">
    <source>
        <dbReference type="ARBA" id="ARBA00022643"/>
    </source>
</evidence>
<protein>
    <recommendedName>
        <fullName evidence="6">PAS domain-containing protein</fullName>
    </recommendedName>
</protein>
<keyword evidence="3" id="KW-0157">Chromophore</keyword>